<gene>
    <name evidence="2" type="ORF">CDAR_421711</name>
</gene>
<comment type="caution">
    <text evidence="2">The sequence shown here is derived from an EMBL/GenBank/DDBJ whole genome shotgun (WGS) entry which is preliminary data.</text>
</comment>
<dbReference type="SUPFAM" id="SSF57535">
    <property type="entry name" value="Complement control module/SCR domain"/>
    <property type="match status" value="1"/>
</dbReference>
<dbReference type="Proteomes" id="UP001054837">
    <property type="component" value="Unassembled WGS sequence"/>
</dbReference>
<evidence type="ECO:0000313" key="3">
    <source>
        <dbReference type="Proteomes" id="UP001054837"/>
    </source>
</evidence>
<accession>A0AAV4UZK5</accession>
<sequence>MDLSGNFADKNCQLNKLIQDMAVFKTNLQSQFMPTQNASCLSGNGPHQDLLQVPSTSAAAEDMDAVSTETLMPSEAEHCASITAAQSQLKDNEKAVDMIRQILQHQNILIDAGVIKPAAMKTTMEGLAKAEAALAETTKRVKEFSTVESWKNEWRSCMSDLTMETVQWENSKDGDWGYTYTTPTTLTEDATVGGWDKAEGDRYARLNKELQPIRSWNRKNRFGDWGYTYTTPTTLQTEEATVGGWDEEQGDRSERFNKDAFSSVESSMSDIEMETVEWENSKDGDWGYTYTTPTTLQTQYATVGVWDGEQGDRSERFNKDAFSSVESWRNAWRNSMSDIATETVEWENSKDGDWGYTYTTPTTLQTEDTTVGVWDGEEGDRSARLNKETKKPTLWGCPLNITDSNLTYHTDDSRRRILFKCSGSTMLIGYATSKCIDGKWNRAFPECRRR</sequence>
<evidence type="ECO:0000256" key="1">
    <source>
        <dbReference type="ARBA" id="ARBA00023157"/>
    </source>
</evidence>
<organism evidence="2 3">
    <name type="scientific">Caerostris darwini</name>
    <dbReference type="NCBI Taxonomy" id="1538125"/>
    <lineage>
        <taxon>Eukaryota</taxon>
        <taxon>Metazoa</taxon>
        <taxon>Ecdysozoa</taxon>
        <taxon>Arthropoda</taxon>
        <taxon>Chelicerata</taxon>
        <taxon>Arachnida</taxon>
        <taxon>Araneae</taxon>
        <taxon>Araneomorphae</taxon>
        <taxon>Entelegynae</taxon>
        <taxon>Araneoidea</taxon>
        <taxon>Araneidae</taxon>
        <taxon>Caerostris</taxon>
    </lineage>
</organism>
<keyword evidence="3" id="KW-1185">Reference proteome</keyword>
<keyword evidence="1" id="KW-1015">Disulfide bond</keyword>
<proteinExistence type="predicted"/>
<evidence type="ECO:0008006" key="4">
    <source>
        <dbReference type="Google" id="ProtNLM"/>
    </source>
</evidence>
<evidence type="ECO:0000313" key="2">
    <source>
        <dbReference type="EMBL" id="GIY63415.1"/>
    </source>
</evidence>
<name>A0AAV4UZK5_9ARAC</name>
<protein>
    <recommendedName>
        <fullName evidence="4">Sushi domain-containing protein</fullName>
    </recommendedName>
</protein>
<dbReference type="InterPro" id="IPR035976">
    <property type="entry name" value="Sushi/SCR/CCP_sf"/>
</dbReference>
<reference evidence="2 3" key="1">
    <citation type="submission" date="2021-06" db="EMBL/GenBank/DDBJ databases">
        <title>Caerostris darwini draft genome.</title>
        <authorList>
            <person name="Kono N."/>
            <person name="Arakawa K."/>
        </authorList>
    </citation>
    <scope>NUCLEOTIDE SEQUENCE [LARGE SCALE GENOMIC DNA]</scope>
</reference>
<dbReference type="AlphaFoldDB" id="A0AAV4UZK5"/>
<dbReference type="EMBL" id="BPLQ01012175">
    <property type="protein sequence ID" value="GIY63415.1"/>
    <property type="molecule type" value="Genomic_DNA"/>
</dbReference>